<comment type="caution">
    <text evidence="16">The sequence shown here is derived from an EMBL/GenBank/DDBJ whole genome shotgun (WGS) entry which is preliminary data.</text>
</comment>
<reference evidence="16" key="1">
    <citation type="submission" date="2021-01" db="EMBL/GenBank/DDBJ databases">
        <title>Genome Sequencing of Type Strains.</title>
        <authorList>
            <person name="Lemaire J.F."/>
            <person name="Inderbitzin P."/>
            <person name="Collins S.B."/>
            <person name="Wespe N."/>
            <person name="Knight-Connoni V."/>
        </authorList>
    </citation>
    <scope>NUCLEOTIDE SEQUENCE</scope>
    <source>
        <strain evidence="16">DSM 14562</strain>
    </source>
</reference>
<dbReference type="InterPro" id="IPR000531">
    <property type="entry name" value="Beta-barrel_TonB"/>
</dbReference>
<dbReference type="Pfam" id="PF07715">
    <property type="entry name" value="Plug"/>
    <property type="match status" value="1"/>
</dbReference>
<evidence type="ECO:0000256" key="2">
    <source>
        <dbReference type="ARBA" id="ARBA00022448"/>
    </source>
</evidence>
<keyword evidence="13" id="KW-0732">Signal</keyword>
<evidence type="ECO:0000259" key="14">
    <source>
        <dbReference type="Pfam" id="PF00593"/>
    </source>
</evidence>
<feature type="compositionally biased region" description="Pro residues" evidence="12">
    <location>
        <begin position="112"/>
        <end position="122"/>
    </location>
</feature>
<evidence type="ECO:0000259" key="15">
    <source>
        <dbReference type="Pfam" id="PF07715"/>
    </source>
</evidence>
<keyword evidence="7" id="KW-0406">Ion transport</keyword>
<name>A0AA41DDR2_9SPHN</name>
<evidence type="ECO:0000256" key="8">
    <source>
        <dbReference type="ARBA" id="ARBA00023077"/>
    </source>
</evidence>
<feature type="region of interest" description="Disordered" evidence="12">
    <location>
        <begin position="107"/>
        <end position="134"/>
    </location>
</feature>
<evidence type="ECO:0000313" key="16">
    <source>
        <dbReference type="EMBL" id="MBN3556902.1"/>
    </source>
</evidence>
<keyword evidence="10" id="KW-0998">Cell outer membrane</keyword>
<evidence type="ECO:0000256" key="3">
    <source>
        <dbReference type="ARBA" id="ARBA00022452"/>
    </source>
</evidence>
<gene>
    <name evidence="16" type="ORF">JYA60_01455</name>
</gene>
<evidence type="ECO:0000256" key="9">
    <source>
        <dbReference type="ARBA" id="ARBA00023136"/>
    </source>
</evidence>
<dbReference type="GO" id="GO:0006826">
    <property type="term" value="P:iron ion transport"/>
    <property type="evidence" value="ECO:0007669"/>
    <property type="project" value="UniProtKB-KW"/>
</dbReference>
<keyword evidence="4" id="KW-0410">Iron transport</keyword>
<feature type="region of interest" description="Disordered" evidence="12">
    <location>
        <begin position="663"/>
        <end position="687"/>
    </location>
</feature>
<evidence type="ECO:0000256" key="5">
    <source>
        <dbReference type="ARBA" id="ARBA00022692"/>
    </source>
</evidence>
<keyword evidence="8 11" id="KW-0798">TonB box</keyword>
<feature type="chain" id="PRO_5041391385" evidence="13">
    <location>
        <begin position="32"/>
        <end position="806"/>
    </location>
</feature>
<proteinExistence type="inferred from homology"/>
<evidence type="ECO:0000256" key="10">
    <source>
        <dbReference type="ARBA" id="ARBA00023237"/>
    </source>
</evidence>
<dbReference type="InterPro" id="IPR012910">
    <property type="entry name" value="Plug_dom"/>
</dbReference>
<dbReference type="PANTHER" id="PTHR32552:SF81">
    <property type="entry name" value="TONB-DEPENDENT OUTER MEMBRANE RECEPTOR"/>
    <property type="match status" value="1"/>
</dbReference>
<dbReference type="Gene3D" id="2.40.170.20">
    <property type="entry name" value="TonB-dependent receptor, beta-barrel domain"/>
    <property type="match status" value="1"/>
</dbReference>
<evidence type="ECO:0000256" key="4">
    <source>
        <dbReference type="ARBA" id="ARBA00022496"/>
    </source>
</evidence>
<feature type="domain" description="TonB-dependent receptor-like beta-barrel" evidence="14">
    <location>
        <begin position="352"/>
        <end position="768"/>
    </location>
</feature>
<dbReference type="AlphaFoldDB" id="A0AA41DDR2"/>
<organism evidence="16 17">
    <name type="scientific">Sphingomonas yabuuchiae</name>
    <dbReference type="NCBI Taxonomy" id="172044"/>
    <lineage>
        <taxon>Bacteria</taxon>
        <taxon>Pseudomonadati</taxon>
        <taxon>Pseudomonadota</taxon>
        <taxon>Alphaproteobacteria</taxon>
        <taxon>Sphingomonadales</taxon>
        <taxon>Sphingomonadaceae</taxon>
        <taxon>Sphingomonas</taxon>
    </lineage>
</organism>
<dbReference type="PANTHER" id="PTHR32552">
    <property type="entry name" value="FERRICHROME IRON RECEPTOR-RELATED"/>
    <property type="match status" value="1"/>
</dbReference>
<feature type="signal peptide" evidence="13">
    <location>
        <begin position="1"/>
        <end position="31"/>
    </location>
</feature>
<protein>
    <submittedName>
        <fullName evidence="16">TonB-dependent receptor</fullName>
    </submittedName>
</protein>
<dbReference type="InterPro" id="IPR036942">
    <property type="entry name" value="Beta-barrel_TonB_sf"/>
</dbReference>
<accession>A0AA41DDR2</accession>
<dbReference type="GO" id="GO:0009279">
    <property type="term" value="C:cell outer membrane"/>
    <property type="evidence" value="ECO:0007669"/>
    <property type="project" value="UniProtKB-SubCell"/>
</dbReference>
<keyword evidence="16" id="KW-0675">Receptor</keyword>
<keyword evidence="6" id="KW-0408">Iron</keyword>
<dbReference type="Pfam" id="PF00593">
    <property type="entry name" value="TonB_dep_Rec_b-barrel"/>
    <property type="match status" value="1"/>
</dbReference>
<sequence>MGAGRQSVTFGAAAVATGLTLAMTVAAPAEAQSLSIDLRAGSVRDQVTTLGRLGGISVVVTDPGLWSKPVPRLRGRMSAVVALRLIAARCGGEVEAIDNLLYRIVPRRTPRPRPTPPRPNPQPEAAKTPEAPPPDIIVIGSKRDLPFGQTAGQVIRVSGQDLELGGAGGTGRLTSRLTTIASTSLGAGRNKLFIRGIADSSFSGPSQATVGQYFGDLRLGYNAPDPDLRLADLAAVEVLAGPQGTLYGAGSMGGLIRLVPNPVELDRTGGSVAIGASATAHGAPGFDTQAVLNLPVVTDRLGIRLVATAVEDGGYIDKPLLGRRNVNTTRIAGGRGTLHLNIADGWSAELIGIAQRIRGADSQYADRDGPFLTRRTRVVEGFGNDFGQGQFVLDGRIGDIRLRSSTGLTALDLTERYDATTPNDPATLFVQTNRTRMIANETRAWVTHANGSGWLLGLSYTGNRTRLLRSFVLPGQRYPLPGVSNHLHELTAYGEASVRLTPAILLTSGARVSRSVLSGAAEDARVQDVPIVSATVATRHEWSVLPSASLLVDLRGGASAFLRYQQGFRPGGLAVDDDYVRQFDSDRVSTIEVGYRFGRAARDPFALTLTIAHTDWRNIQADFLDSGNLPSTANIGNGDVWTVEASGAIRIAKGWRMEGAVSLNDSSVNEGDPNDLPLQGAPGDQGGVSARLRPIPNIADITARIGVSYEAALGDRSRLKVDGWVRYIGLSRLGLGPVLGDEQGNYADSAVTARIGRDRFGVTVGVSNILDARGNRFAMGTPFVTGKEQITPIRPRTFRVGLDTAF</sequence>
<evidence type="ECO:0000256" key="12">
    <source>
        <dbReference type="SAM" id="MobiDB-lite"/>
    </source>
</evidence>
<keyword evidence="3" id="KW-1134">Transmembrane beta strand</keyword>
<dbReference type="SUPFAM" id="SSF56935">
    <property type="entry name" value="Porins"/>
    <property type="match status" value="1"/>
</dbReference>
<keyword evidence="9 11" id="KW-0472">Membrane</keyword>
<evidence type="ECO:0000313" key="17">
    <source>
        <dbReference type="Proteomes" id="UP000704529"/>
    </source>
</evidence>
<dbReference type="EMBL" id="JAFHKU010000089">
    <property type="protein sequence ID" value="MBN3556902.1"/>
    <property type="molecule type" value="Genomic_DNA"/>
</dbReference>
<dbReference type="Proteomes" id="UP000704529">
    <property type="component" value="Unassembled WGS sequence"/>
</dbReference>
<comment type="subcellular location">
    <subcellularLocation>
        <location evidence="1">Cell outer membrane</location>
        <topology evidence="1">Multi-pass membrane protein</topology>
    </subcellularLocation>
</comment>
<evidence type="ECO:0000256" key="1">
    <source>
        <dbReference type="ARBA" id="ARBA00004571"/>
    </source>
</evidence>
<feature type="domain" description="TonB-dependent receptor plug" evidence="15">
    <location>
        <begin position="150"/>
        <end position="254"/>
    </location>
</feature>
<evidence type="ECO:0000256" key="11">
    <source>
        <dbReference type="RuleBase" id="RU003357"/>
    </source>
</evidence>
<evidence type="ECO:0000256" key="6">
    <source>
        <dbReference type="ARBA" id="ARBA00023004"/>
    </source>
</evidence>
<keyword evidence="5" id="KW-0812">Transmembrane</keyword>
<keyword evidence="2" id="KW-0813">Transport</keyword>
<comment type="similarity">
    <text evidence="11">Belongs to the TonB-dependent receptor family.</text>
</comment>
<dbReference type="InterPro" id="IPR039426">
    <property type="entry name" value="TonB-dep_rcpt-like"/>
</dbReference>
<evidence type="ECO:0000256" key="13">
    <source>
        <dbReference type="SAM" id="SignalP"/>
    </source>
</evidence>
<evidence type="ECO:0000256" key="7">
    <source>
        <dbReference type="ARBA" id="ARBA00023065"/>
    </source>
</evidence>